<dbReference type="CDD" id="cd04301">
    <property type="entry name" value="NAT_SF"/>
    <property type="match status" value="1"/>
</dbReference>
<dbReference type="Pfam" id="PF00583">
    <property type="entry name" value="Acetyltransf_1"/>
    <property type="match status" value="1"/>
</dbReference>
<dbReference type="GO" id="GO:0016747">
    <property type="term" value="F:acyltransferase activity, transferring groups other than amino-acyl groups"/>
    <property type="evidence" value="ECO:0007669"/>
    <property type="project" value="InterPro"/>
</dbReference>
<dbReference type="AlphaFoldDB" id="A0A382PM80"/>
<gene>
    <name evidence="2" type="ORF">METZ01_LOCUS326629</name>
</gene>
<organism evidence="2">
    <name type="scientific">marine metagenome</name>
    <dbReference type="NCBI Taxonomy" id="408172"/>
    <lineage>
        <taxon>unclassified sequences</taxon>
        <taxon>metagenomes</taxon>
        <taxon>ecological metagenomes</taxon>
    </lineage>
</organism>
<name>A0A382PM80_9ZZZZ</name>
<dbReference type="PROSITE" id="PS51186">
    <property type="entry name" value="GNAT"/>
    <property type="match status" value="1"/>
</dbReference>
<reference evidence="2" key="1">
    <citation type="submission" date="2018-05" db="EMBL/GenBank/DDBJ databases">
        <authorList>
            <person name="Lanie J.A."/>
            <person name="Ng W.-L."/>
            <person name="Kazmierczak K.M."/>
            <person name="Andrzejewski T.M."/>
            <person name="Davidsen T.M."/>
            <person name="Wayne K.J."/>
            <person name="Tettelin H."/>
            <person name="Glass J.I."/>
            <person name="Rusch D."/>
            <person name="Podicherti R."/>
            <person name="Tsui H.-C.T."/>
            <person name="Winkler M.E."/>
        </authorList>
    </citation>
    <scope>NUCLEOTIDE SEQUENCE</scope>
</reference>
<dbReference type="SUPFAM" id="SSF55729">
    <property type="entry name" value="Acyl-CoA N-acyltransferases (Nat)"/>
    <property type="match status" value="1"/>
</dbReference>
<sequence>MIIDEATGDAIAVGRLQVNTKEEAQIRYMAVADNYQGKGLGSKIVIALEDIALDKGANRIILQA</sequence>
<evidence type="ECO:0000259" key="1">
    <source>
        <dbReference type="PROSITE" id="PS51186"/>
    </source>
</evidence>
<dbReference type="InterPro" id="IPR000182">
    <property type="entry name" value="GNAT_dom"/>
</dbReference>
<feature type="non-terminal residue" evidence="2">
    <location>
        <position position="64"/>
    </location>
</feature>
<protein>
    <recommendedName>
        <fullName evidence="1">N-acetyltransferase domain-containing protein</fullName>
    </recommendedName>
</protein>
<dbReference type="InterPro" id="IPR016181">
    <property type="entry name" value="Acyl_CoA_acyltransferase"/>
</dbReference>
<accession>A0A382PM80</accession>
<dbReference type="EMBL" id="UINC01107990">
    <property type="protein sequence ID" value="SVC73775.1"/>
    <property type="molecule type" value="Genomic_DNA"/>
</dbReference>
<proteinExistence type="predicted"/>
<dbReference type="Gene3D" id="3.40.630.30">
    <property type="match status" value="1"/>
</dbReference>
<evidence type="ECO:0000313" key="2">
    <source>
        <dbReference type="EMBL" id="SVC73775.1"/>
    </source>
</evidence>
<feature type="domain" description="N-acetyltransferase" evidence="1">
    <location>
        <begin position="1"/>
        <end position="64"/>
    </location>
</feature>